<dbReference type="GO" id="GO:0042981">
    <property type="term" value="P:regulation of apoptotic process"/>
    <property type="evidence" value="ECO:0007669"/>
    <property type="project" value="InterPro"/>
</dbReference>
<dbReference type="Gene3D" id="1.10.533.10">
    <property type="entry name" value="Death Domain, Fas"/>
    <property type="match status" value="2"/>
</dbReference>
<dbReference type="CDD" id="cd00882">
    <property type="entry name" value="Ras_like_GTPase"/>
    <property type="match status" value="1"/>
</dbReference>
<dbReference type="PROSITE" id="PS50209">
    <property type="entry name" value="CARD"/>
    <property type="match status" value="2"/>
</dbReference>
<dbReference type="OrthoDB" id="5962960at2759"/>
<dbReference type="InterPro" id="IPR037939">
    <property type="entry name" value="CRADD"/>
</dbReference>
<dbReference type="InterPro" id="IPR001315">
    <property type="entry name" value="CARD"/>
</dbReference>
<dbReference type="EMBL" id="CAJPWZ010000334">
    <property type="protein sequence ID" value="CAG2190518.1"/>
    <property type="molecule type" value="Genomic_DNA"/>
</dbReference>
<feature type="domain" description="CARD" evidence="2">
    <location>
        <begin position="1880"/>
        <end position="1947"/>
    </location>
</feature>
<dbReference type="InterPro" id="IPR027417">
    <property type="entry name" value="P-loop_NTPase"/>
</dbReference>
<organism evidence="3 4">
    <name type="scientific">Mytilus edulis</name>
    <name type="common">Blue mussel</name>
    <dbReference type="NCBI Taxonomy" id="6550"/>
    <lineage>
        <taxon>Eukaryota</taxon>
        <taxon>Metazoa</taxon>
        <taxon>Spiralia</taxon>
        <taxon>Lophotrochozoa</taxon>
        <taxon>Mollusca</taxon>
        <taxon>Bivalvia</taxon>
        <taxon>Autobranchia</taxon>
        <taxon>Pteriomorphia</taxon>
        <taxon>Mytilida</taxon>
        <taxon>Mytiloidea</taxon>
        <taxon>Mytilidae</taxon>
        <taxon>Mytilinae</taxon>
        <taxon>Mytilus</taxon>
    </lineage>
</organism>
<dbReference type="SMART" id="SM00114">
    <property type="entry name" value="CARD"/>
    <property type="match status" value="2"/>
</dbReference>
<reference evidence="3" key="1">
    <citation type="submission" date="2021-03" db="EMBL/GenBank/DDBJ databases">
        <authorList>
            <person name="Bekaert M."/>
        </authorList>
    </citation>
    <scope>NUCLEOTIDE SEQUENCE</scope>
</reference>
<keyword evidence="1" id="KW-0677">Repeat</keyword>
<feature type="domain" description="CARD" evidence="2">
    <location>
        <begin position="1760"/>
        <end position="1849"/>
    </location>
</feature>
<comment type="caution">
    <text evidence="3">The sequence shown here is derived from an EMBL/GenBank/DDBJ whole genome shotgun (WGS) entry which is preliminary data.</text>
</comment>
<dbReference type="Pfam" id="PF00619">
    <property type="entry name" value="CARD"/>
    <property type="match status" value="2"/>
</dbReference>
<evidence type="ECO:0000313" key="3">
    <source>
        <dbReference type="EMBL" id="CAG2190518.1"/>
    </source>
</evidence>
<dbReference type="CDD" id="cd01671">
    <property type="entry name" value="CARD"/>
    <property type="match status" value="2"/>
</dbReference>
<proteinExistence type="predicted"/>
<accession>A0A8S3Q7C4</accession>
<gene>
    <name evidence="3" type="ORF">MEDL_5814</name>
</gene>
<dbReference type="SUPFAM" id="SSF52540">
    <property type="entry name" value="P-loop containing nucleoside triphosphate hydrolases"/>
    <property type="match status" value="1"/>
</dbReference>
<dbReference type="GO" id="GO:0002020">
    <property type="term" value="F:protease binding"/>
    <property type="evidence" value="ECO:0007669"/>
    <property type="project" value="InterPro"/>
</dbReference>
<dbReference type="InterPro" id="IPR032171">
    <property type="entry name" value="COR-A"/>
</dbReference>
<dbReference type="InterPro" id="IPR036388">
    <property type="entry name" value="WH-like_DNA-bd_sf"/>
</dbReference>
<name>A0A8S3Q7C4_MYTED</name>
<evidence type="ECO:0000259" key="2">
    <source>
        <dbReference type="PROSITE" id="PS50209"/>
    </source>
</evidence>
<dbReference type="InterPro" id="IPR011029">
    <property type="entry name" value="DEATH-like_dom_sf"/>
</dbReference>
<sequence>MPVKQKDIDLISKRHSLKYFETSAQTGYGVETCLYEAVAAGVAFKYEKNNIPFVLKMNVLENARHFLRTFIVEKILPVNKKDWEAFCVKIGFNKNTLSLAKHKIVVNPFWQILRYWTETIEKSSADPSKILYKSLSKVNKSLKRDLLEWIVRDTEKYNIQEIKEYLEDKEIYDFKLFKSQLTEFQFSEDDQIPLTIWKMGKAAEEQYREILQSGVENRYMIRLPVVGPFGVGKTCLTRKLLRKQIADVTSTNGIDIMTQKCKVCLTDDTWIFSQDIRFDVNQGRKSRLAKNLLILHLKGETHYNTKAELSHISSVSEKDVKAANTYSHDQKDQITKISLDEETLGDEMNKKSLSTLTAVNEKYENTETIITKLQDGLVEPAEVQNADLYSDLKGWSESEASLEDFAEVALLDFAGQYEFYATHQTFLNKHAIYLLVIDVSKNLKGLMTSEDENFLDLSEIPFEDIGEYINFWMDAIHCYGDEEQEIDNTKETLPSIIVVGTCCDKLQIDKETRKWEIQKQFDEILGDHPKRKHIKDFIMLSNTTSSETDFDVLRHRIVQLASKVETWGQQLPTRWIKYEEVLDQHRENQNKVMTYQDMKSLGKSVGLDIKDMNEVNLFLRYQHDIGNLIYFDDIPDLVILQPQWLVDVLKCLVSARKFQIQRNIVYNSDWKELETTGRLTEDLITQAFRGEEEGTGFFKYRSHILQIMEKFDIIVKPNMAEEESVSALEENDVINKSQIPTVSYYVPCLIKSKPIRNIVDSFKVDGKDFNRTSWICMNFDFLPPAFFNHFLVNYIRRYQISLEPSKHRRRPALYRGMGVFNLDSSGRTKLAVCVSKHVILLQIWKWGKHSQVSFKGIWEHAEACITGIKGRYKMNVSYTVKMKCCNGSYDNANGMMEMTKLESDEEYFCDEHAVLHNSKDLLDSWFKEELNPEMLNYVRLAKSVTDLMPEMMAEHLKSDGFDFVGNTSLTSRSLFTSFQLQNTHIPTTGKWASSNCPNEDTEISIGDDVQRWRFVLTELKNHSKISEEFFVALANVLANVFIRSEKKFEKYSFARTYEKIMTEMFEANDYDFYLQKVKNGKYTPSFSFLQKVNNAKYIPKFSFLQKVNNGKYIPNFSFLQKVNNGKYIPNFSFLQKVNNGKYIPSFSFLQKVNNGKYIPNFSFLQKKVNNDKYIPNFSFLQKVNNDKYIHNFSFLQKVNNDKYIPNFSFLQKVNNGKYIPTFTFLQKVNNDKYIPNFSFLQKVNNGKYIPNFSFLQKVSNDKYIPNLSFLQKVNNGKYITNFSFLQKVNNDKYIPNFSFLQKVNNGKYIPNFSFLQKKVNNGKYIPNFSFLQKVNNDKYIPNFSFLQKVNNGKYIPNFSFPQKVNNGKYIPTFTFLHKVNNSKYIPNFSFLQKVNNDKYIPNLSFLQKVNNGKYIPNFSFLQKVNNDKYIPNFSFLQKVNNTKYIPYFSLLQKVNNGKYIPNFSFLQKVNNGKYISNFSFLQKKVNNSKYIPNFSFLQKVNNGKYIPNFSFLQKVNNGKYFPNFSFLQKVNNGKYIPYFCVLQKVNNSNYIPNFSFLQKVNNGKYIPNFSFLQKVNNGKYIPNFSFLQKVNNGKYIPNFSFLQKVNNGKYIPTFTFLHKVNNSKYIPNFSFLQKVNNDKYIPNLSFLQKVNNDKYIPNFSFLQKVNNGKYIPNLSFLQKVNNGKYIPNFSFLQKVNNGKYIPNFSFLQKVNNGKYIPIFTFLQKVSNDKYIPNLSFLQKVNNGKYITNFSFLQKVNNEIIPDTFEVNIRRHYQIIIQEISVSQILDQMMTHCSLSIDDRRHIEQHVQQIEQNKALLDIVIDRNRYTFKVFIDALRESEYDDMADLLSRDLEDVTVDTPCIRTAQMEGLSAWTVPLHKVRLQKNYVDIISTIKHEAIVDHLISSEVFTIDDQQTIEACPAQTEKNRKLMDRLLHCGEKCFIEFLNALRSDEIYADLANQIKQTDVTSIDIATLNGCYSHI</sequence>
<dbReference type="GO" id="GO:0070513">
    <property type="term" value="F:death domain binding"/>
    <property type="evidence" value="ECO:0007669"/>
    <property type="project" value="InterPro"/>
</dbReference>
<dbReference type="SUPFAM" id="SSF47986">
    <property type="entry name" value="DEATH domain"/>
    <property type="match status" value="2"/>
</dbReference>
<keyword evidence="4" id="KW-1185">Reference proteome</keyword>
<evidence type="ECO:0000313" key="4">
    <source>
        <dbReference type="Proteomes" id="UP000683360"/>
    </source>
</evidence>
<dbReference type="Gene3D" id="1.10.10.10">
    <property type="entry name" value="Winged helix-like DNA-binding domain superfamily/Winged helix DNA-binding domain"/>
    <property type="match status" value="1"/>
</dbReference>
<dbReference type="PANTHER" id="PTHR15034">
    <property type="entry name" value="DEATH DOMAIN-CONTAINING PROTEIN CRADD"/>
    <property type="match status" value="1"/>
</dbReference>
<dbReference type="Gene3D" id="3.40.50.300">
    <property type="entry name" value="P-loop containing nucleotide triphosphate hydrolases"/>
    <property type="match status" value="1"/>
</dbReference>
<protein>
    <recommendedName>
        <fullName evidence="2">CARD domain-containing protein</fullName>
    </recommendedName>
</protein>
<dbReference type="PANTHER" id="PTHR15034:SF5">
    <property type="entry name" value="DEATH DOMAIN-CONTAINING PROTEIN CRADD"/>
    <property type="match status" value="1"/>
</dbReference>
<evidence type="ECO:0000256" key="1">
    <source>
        <dbReference type="ARBA" id="ARBA00022737"/>
    </source>
</evidence>
<dbReference type="Pfam" id="PF16095">
    <property type="entry name" value="COR-A"/>
    <property type="match status" value="1"/>
</dbReference>
<dbReference type="Proteomes" id="UP000683360">
    <property type="component" value="Unassembled WGS sequence"/>
</dbReference>